<comment type="subcellular location">
    <subcellularLocation>
        <location evidence="1">Cell inner membrane</location>
        <topology evidence="1">Single-pass membrane protein</topology>
        <orientation evidence="1">Periplasmic side</orientation>
    </subcellularLocation>
</comment>
<comment type="caution">
    <text evidence="13">The sequence shown here is derived from an EMBL/GenBank/DDBJ whole genome shotgun (WGS) entry which is preliminary data.</text>
</comment>
<proteinExistence type="inferred from homology"/>
<dbReference type="PANTHER" id="PTHR33446:SF11">
    <property type="entry name" value="TONB3"/>
    <property type="match status" value="1"/>
</dbReference>
<evidence type="ECO:0000256" key="6">
    <source>
        <dbReference type="ARBA" id="ARBA00022692"/>
    </source>
</evidence>
<gene>
    <name evidence="13" type="ORF">TPSD3_08770</name>
</gene>
<dbReference type="Pfam" id="PF03544">
    <property type="entry name" value="TonB_C"/>
    <property type="match status" value="1"/>
</dbReference>
<dbReference type="RefSeq" id="WP_086488173.1">
    <property type="nucleotide sequence ID" value="NZ_MSLT01000012.1"/>
</dbReference>
<dbReference type="SUPFAM" id="SSF74653">
    <property type="entry name" value="TolA/TonB C-terminal domain"/>
    <property type="match status" value="1"/>
</dbReference>
<dbReference type="InterPro" id="IPR051045">
    <property type="entry name" value="TonB-dependent_transducer"/>
</dbReference>
<dbReference type="Gene3D" id="3.30.1150.10">
    <property type="match status" value="1"/>
</dbReference>
<evidence type="ECO:0000256" key="2">
    <source>
        <dbReference type="ARBA" id="ARBA00006555"/>
    </source>
</evidence>
<dbReference type="OrthoDB" id="9803361at2"/>
<evidence type="ECO:0000256" key="5">
    <source>
        <dbReference type="ARBA" id="ARBA00022519"/>
    </source>
</evidence>
<dbReference type="PROSITE" id="PS52015">
    <property type="entry name" value="TONB_CTD"/>
    <property type="match status" value="1"/>
</dbReference>
<keyword evidence="14" id="KW-1185">Reference proteome</keyword>
<dbReference type="InterPro" id="IPR006260">
    <property type="entry name" value="TonB/TolA_C"/>
</dbReference>
<evidence type="ECO:0000256" key="4">
    <source>
        <dbReference type="ARBA" id="ARBA00022475"/>
    </source>
</evidence>
<evidence type="ECO:0000256" key="9">
    <source>
        <dbReference type="ARBA" id="ARBA00023136"/>
    </source>
</evidence>
<keyword evidence="6 11" id="KW-0812">Transmembrane</keyword>
<keyword evidence="5" id="KW-0997">Cell inner membrane</keyword>
<keyword evidence="3" id="KW-0813">Transport</keyword>
<feature type="domain" description="TonB C-terminal" evidence="12">
    <location>
        <begin position="203"/>
        <end position="295"/>
    </location>
</feature>
<protein>
    <recommendedName>
        <fullName evidence="12">TonB C-terminal domain-containing protein</fullName>
    </recommendedName>
</protein>
<feature type="transmembrane region" description="Helical" evidence="11">
    <location>
        <begin position="12"/>
        <end position="34"/>
    </location>
</feature>
<evidence type="ECO:0000313" key="14">
    <source>
        <dbReference type="Proteomes" id="UP000194798"/>
    </source>
</evidence>
<evidence type="ECO:0000256" key="3">
    <source>
        <dbReference type="ARBA" id="ARBA00022448"/>
    </source>
</evidence>
<evidence type="ECO:0000256" key="7">
    <source>
        <dbReference type="ARBA" id="ARBA00022927"/>
    </source>
</evidence>
<comment type="similarity">
    <text evidence="2">Belongs to the TonB family.</text>
</comment>
<evidence type="ECO:0000256" key="8">
    <source>
        <dbReference type="ARBA" id="ARBA00022989"/>
    </source>
</evidence>
<dbReference type="EMBL" id="MSLT01000012">
    <property type="protein sequence ID" value="OUD14395.1"/>
    <property type="molecule type" value="Genomic_DNA"/>
</dbReference>
<feature type="compositionally biased region" description="Polar residues" evidence="10">
    <location>
        <begin position="63"/>
        <end position="74"/>
    </location>
</feature>
<dbReference type="Proteomes" id="UP000194798">
    <property type="component" value="Unassembled WGS sequence"/>
</dbReference>
<keyword evidence="7" id="KW-0653">Protein transport</keyword>
<name>A0A251X8Y3_9GAMM</name>
<dbReference type="PANTHER" id="PTHR33446">
    <property type="entry name" value="PROTEIN TONB-RELATED"/>
    <property type="match status" value="1"/>
</dbReference>
<keyword evidence="4" id="KW-1003">Cell membrane</keyword>
<evidence type="ECO:0000313" key="13">
    <source>
        <dbReference type="EMBL" id="OUD14395.1"/>
    </source>
</evidence>
<organism evidence="13 14">
    <name type="scientific">Thioflexithrix psekupsensis</name>
    <dbReference type="NCBI Taxonomy" id="1570016"/>
    <lineage>
        <taxon>Bacteria</taxon>
        <taxon>Pseudomonadati</taxon>
        <taxon>Pseudomonadota</taxon>
        <taxon>Gammaproteobacteria</taxon>
        <taxon>Thiotrichales</taxon>
        <taxon>Thioflexithrix</taxon>
    </lineage>
</organism>
<dbReference type="GO" id="GO:0055085">
    <property type="term" value="P:transmembrane transport"/>
    <property type="evidence" value="ECO:0007669"/>
    <property type="project" value="InterPro"/>
</dbReference>
<dbReference type="GO" id="GO:0015031">
    <property type="term" value="P:protein transport"/>
    <property type="evidence" value="ECO:0007669"/>
    <property type="project" value="UniProtKB-KW"/>
</dbReference>
<accession>A0A251X8Y3</accession>
<sequence length="305" mass="34010">MSASLSIERLMTALFLSLVLHVFIINAVGFNFVLPNQTQQHSMQVILVQKSTPSEPNKADFLAQSNSEGSGSNDTPERPSTPLVAPFPDPHAREIATPPPPELARAEEMPETQVLTQRESAPEFVVEQHESITEIEDAQYADGDAERSTLLTEKLPTTLIQQSLANYASMQAELDEKFNDYSKRTREKRISPSTKEYKYAAYMDEWRRKVEQIGNSNYPEEARKQNLTGRLVLEVGLNVRGGVESVAVKKSSGHPLLDQAAKRIVYLASPYAPFPASIKQDIDTLYITGTWRFIQDGLSALVESN</sequence>
<dbReference type="NCBIfam" id="TIGR01352">
    <property type="entry name" value="tonB_Cterm"/>
    <property type="match status" value="1"/>
</dbReference>
<dbReference type="GO" id="GO:0098797">
    <property type="term" value="C:plasma membrane protein complex"/>
    <property type="evidence" value="ECO:0007669"/>
    <property type="project" value="TreeGrafter"/>
</dbReference>
<dbReference type="InterPro" id="IPR037682">
    <property type="entry name" value="TonB_C"/>
</dbReference>
<feature type="region of interest" description="Disordered" evidence="10">
    <location>
        <begin position="56"/>
        <end position="104"/>
    </location>
</feature>
<evidence type="ECO:0000256" key="10">
    <source>
        <dbReference type="SAM" id="MobiDB-lite"/>
    </source>
</evidence>
<keyword evidence="8 11" id="KW-1133">Transmembrane helix</keyword>
<evidence type="ECO:0000259" key="12">
    <source>
        <dbReference type="PROSITE" id="PS52015"/>
    </source>
</evidence>
<dbReference type="GO" id="GO:0031992">
    <property type="term" value="F:energy transducer activity"/>
    <property type="evidence" value="ECO:0007669"/>
    <property type="project" value="TreeGrafter"/>
</dbReference>
<evidence type="ECO:0000256" key="1">
    <source>
        <dbReference type="ARBA" id="ARBA00004383"/>
    </source>
</evidence>
<keyword evidence="9 11" id="KW-0472">Membrane</keyword>
<evidence type="ECO:0000256" key="11">
    <source>
        <dbReference type="SAM" id="Phobius"/>
    </source>
</evidence>
<reference evidence="13 14" key="1">
    <citation type="submission" date="2016-12" db="EMBL/GenBank/DDBJ databases">
        <title>Thioflexothrix psekupsii D3 genome sequencing and assembly.</title>
        <authorList>
            <person name="Fomenkov A."/>
            <person name="Vincze T."/>
            <person name="Grabovich M."/>
            <person name="Anton B.P."/>
            <person name="Dubinina G."/>
            <person name="Orlova M."/>
            <person name="Belousova E."/>
            <person name="Roberts R.J."/>
        </authorList>
    </citation>
    <scope>NUCLEOTIDE SEQUENCE [LARGE SCALE GENOMIC DNA]</scope>
    <source>
        <strain evidence="13">D3</strain>
    </source>
</reference>
<dbReference type="AlphaFoldDB" id="A0A251X8Y3"/>